<organism evidence="1 2">
    <name type="scientific">Microbacterium profundi</name>
    <dbReference type="NCBI Taxonomy" id="450380"/>
    <lineage>
        <taxon>Bacteria</taxon>
        <taxon>Bacillati</taxon>
        <taxon>Actinomycetota</taxon>
        <taxon>Actinomycetes</taxon>
        <taxon>Micrococcales</taxon>
        <taxon>Microbacteriaceae</taxon>
        <taxon>Microbacterium</taxon>
    </lineage>
</organism>
<evidence type="ECO:0000313" key="1">
    <source>
        <dbReference type="EMBL" id="MEW1976678.1"/>
    </source>
</evidence>
<evidence type="ECO:0008006" key="3">
    <source>
        <dbReference type="Google" id="ProtNLM"/>
    </source>
</evidence>
<sequence length="41" mass="3957">MGNADCENAPAGDTVTFTTGIVGDDGVVTIALDVPFSASAG</sequence>
<gene>
    <name evidence="1" type="ORF">AB0301_16610</name>
</gene>
<reference evidence="1 2" key="1">
    <citation type="submission" date="2024-06" db="EMBL/GenBank/DDBJ databases">
        <title>The Natural Products Discovery Center: Release of the First 8490 Sequenced Strains for Exploring Actinobacteria Biosynthetic Diversity.</title>
        <authorList>
            <person name="Kalkreuter E."/>
            <person name="Kautsar S.A."/>
            <person name="Yang D."/>
            <person name="Bader C.D."/>
            <person name="Teijaro C.N."/>
            <person name="Fluegel L."/>
            <person name="Davis C.M."/>
            <person name="Simpson J.R."/>
            <person name="Lauterbach L."/>
            <person name="Steele A.D."/>
            <person name="Gui C."/>
            <person name="Meng S."/>
            <person name="Li G."/>
            <person name="Viehrig K."/>
            <person name="Ye F."/>
            <person name="Su P."/>
            <person name="Kiefer A.F."/>
            <person name="Nichols A."/>
            <person name="Cepeda A.J."/>
            <person name="Yan W."/>
            <person name="Fan B."/>
            <person name="Jiang Y."/>
            <person name="Adhikari A."/>
            <person name="Zheng C.-J."/>
            <person name="Schuster L."/>
            <person name="Cowan T.M."/>
            <person name="Smanski M.J."/>
            <person name="Chevrette M.G."/>
            <person name="De Carvalho L.P.S."/>
            <person name="Shen B."/>
        </authorList>
    </citation>
    <scope>NUCLEOTIDE SEQUENCE [LARGE SCALE GENOMIC DNA]</scope>
    <source>
        <strain evidence="1 2">NPDC077434</strain>
    </source>
</reference>
<dbReference type="Proteomes" id="UP001553715">
    <property type="component" value="Unassembled WGS sequence"/>
</dbReference>
<comment type="caution">
    <text evidence="1">The sequence shown here is derived from an EMBL/GenBank/DDBJ whole genome shotgun (WGS) entry which is preliminary data.</text>
</comment>
<name>A0ABV3LLD6_9MICO</name>
<evidence type="ECO:0000313" key="2">
    <source>
        <dbReference type="Proteomes" id="UP001553715"/>
    </source>
</evidence>
<dbReference type="EMBL" id="JBFBMH010000042">
    <property type="protein sequence ID" value="MEW1976678.1"/>
    <property type="molecule type" value="Genomic_DNA"/>
</dbReference>
<dbReference type="RefSeq" id="WP_366233502.1">
    <property type="nucleotide sequence ID" value="NZ_JBFBMH010000042.1"/>
</dbReference>
<accession>A0ABV3LLD6</accession>
<protein>
    <recommendedName>
        <fullName evidence="3">DUF5666 domain-containing protein</fullName>
    </recommendedName>
</protein>
<proteinExistence type="predicted"/>
<keyword evidence="2" id="KW-1185">Reference proteome</keyword>